<dbReference type="Proteomes" id="UP000886885">
    <property type="component" value="Chromosome 2A"/>
</dbReference>
<dbReference type="GO" id="GO:0003924">
    <property type="term" value="F:GTPase activity"/>
    <property type="evidence" value="ECO:0007669"/>
    <property type="project" value="TreeGrafter"/>
</dbReference>
<evidence type="ECO:0000313" key="5">
    <source>
        <dbReference type="Proteomes" id="UP000886885"/>
    </source>
</evidence>
<reference evidence="4" key="1">
    <citation type="journal article" date="2020" name="bioRxiv">
        <title>Hybrid origin of Populus tomentosa Carr. identified through genome sequencing and phylogenomic analysis.</title>
        <authorList>
            <person name="An X."/>
            <person name="Gao K."/>
            <person name="Chen Z."/>
            <person name="Li J."/>
            <person name="Yang X."/>
            <person name="Yang X."/>
            <person name="Zhou J."/>
            <person name="Guo T."/>
            <person name="Zhao T."/>
            <person name="Huang S."/>
            <person name="Miao D."/>
            <person name="Khan W.U."/>
            <person name="Rao P."/>
            <person name="Ye M."/>
            <person name="Lei B."/>
            <person name="Liao W."/>
            <person name="Wang J."/>
            <person name="Ji L."/>
            <person name="Li Y."/>
            <person name="Guo B."/>
            <person name="Mustafa N.S."/>
            <person name="Li S."/>
            <person name="Yun Q."/>
            <person name="Keller S.R."/>
            <person name="Mao J."/>
            <person name="Zhang R."/>
            <person name="Strauss S.H."/>
        </authorList>
    </citation>
    <scope>NUCLEOTIDE SEQUENCE</scope>
    <source>
        <strain evidence="4">GM15</strain>
        <tissue evidence="4">Leaf</tissue>
    </source>
</reference>
<dbReference type="AlphaFoldDB" id="A0A8X8DC18"/>
<keyword evidence="2" id="KW-0251">Elongation factor</keyword>
<dbReference type="PANTHER" id="PTHR42908:SF10">
    <property type="entry name" value="EUKARYOTIC TRANSLATION ELONGATION FACTOR 2"/>
    <property type="match status" value="1"/>
</dbReference>
<accession>A0A8X8DC18</accession>
<comment type="caution">
    <text evidence="4">The sequence shown here is derived from an EMBL/GenBank/DDBJ whole genome shotgun (WGS) entry which is preliminary data.</text>
</comment>
<gene>
    <name evidence="4" type="ORF">POTOM_008529</name>
</gene>
<keyword evidence="1" id="KW-0963">Cytoplasm</keyword>
<evidence type="ECO:0000313" key="4">
    <source>
        <dbReference type="EMBL" id="KAG6786909.1"/>
    </source>
</evidence>
<keyword evidence="5" id="KW-1185">Reference proteome</keyword>
<dbReference type="GO" id="GO:0005829">
    <property type="term" value="C:cytosol"/>
    <property type="evidence" value="ECO:0007669"/>
    <property type="project" value="TreeGrafter"/>
</dbReference>
<name>A0A8X8DC18_POPTO</name>
<evidence type="ECO:0000256" key="3">
    <source>
        <dbReference type="ARBA" id="ARBA00022917"/>
    </source>
</evidence>
<evidence type="ECO:0000256" key="2">
    <source>
        <dbReference type="ARBA" id="ARBA00022768"/>
    </source>
</evidence>
<dbReference type="PANTHER" id="PTHR42908">
    <property type="entry name" value="TRANSLATION ELONGATION FACTOR-RELATED"/>
    <property type="match status" value="1"/>
</dbReference>
<dbReference type="EMBL" id="JAAWWB010000003">
    <property type="protein sequence ID" value="KAG6786909.1"/>
    <property type="molecule type" value="Genomic_DNA"/>
</dbReference>
<protein>
    <submittedName>
        <fullName evidence="4">Uncharacterized protein</fullName>
    </submittedName>
</protein>
<proteinExistence type="predicted"/>
<dbReference type="GO" id="GO:0043022">
    <property type="term" value="F:ribosome binding"/>
    <property type="evidence" value="ECO:0007669"/>
    <property type="project" value="TreeGrafter"/>
</dbReference>
<organism evidence="4 5">
    <name type="scientific">Populus tomentosa</name>
    <name type="common">Chinese white poplar</name>
    <dbReference type="NCBI Taxonomy" id="118781"/>
    <lineage>
        <taxon>Eukaryota</taxon>
        <taxon>Viridiplantae</taxon>
        <taxon>Streptophyta</taxon>
        <taxon>Embryophyta</taxon>
        <taxon>Tracheophyta</taxon>
        <taxon>Spermatophyta</taxon>
        <taxon>Magnoliopsida</taxon>
        <taxon>eudicotyledons</taxon>
        <taxon>Gunneridae</taxon>
        <taxon>Pentapetalae</taxon>
        <taxon>rosids</taxon>
        <taxon>fabids</taxon>
        <taxon>Malpighiales</taxon>
        <taxon>Salicaceae</taxon>
        <taxon>Saliceae</taxon>
        <taxon>Populus</taxon>
    </lineage>
</organism>
<dbReference type="GO" id="GO:0003746">
    <property type="term" value="F:translation elongation factor activity"/>
    <property type="evidence" value="ECO:0007669"/>
    <property type="project" value="UniProtKB-KW"/>
</dbReference>
<evidence type="ECO:0000256" key="1">
    <source>
        <dbReference type="ARBA" id="ARBA00022490"/>
    </source>
</evidence>
<dbReference type="OrthoDB" id="203at2759"/>
<sequence length="107" mass="11525">MMLTPMLSGIVTPKSPASDKSRFFVFGRVFSGKVPTGLKAGIMGPNYVPGEKKDLWHLISPKRLAKSGPMVVRSIEESGKHIIAGAGELHLEICLFGGFARRLCGRG</sequence>
<dbReference type="GO" id="GO:1990904">
    <property type="term" value="C:ribonucleoprotein complex"/>
    <property type="evidence" value="ECO:0007669"/>
    <property type="project" value="TreeGrafter"/>
</dbReference>
<keyword evidence="3" id="KW-0648">Protein biosynthesis</keyword>